<dbReference type="InterPro" id="IPR006639">
    <property type="entry name" value="Preselin/SPP"/>
</dbReference>
<keyword evidence="11" id="KW-1185">Reference proteome</keyword>
<protein>
    <submittedName>
        <fullName evidence="12">Signal peptide peptidase-like 2B</fullName>
    </submittedName>
</protein>
<dbReference type="GeneID" id="117661841"/>
<gene>
    <name evidence="12" type="primary">LOC117661841</name>
</gene>
<dbReference type="InterPro" id="IPR007369">
    <property type="entry name" value="Peptidase_A22B_SPP"/>
</dbReference>
<dbReference type="GO" id="GO:0098554">
    <property type="term" value="C:cytoplasmic side of endoplasmic reticulum membrane"/>
    <property type="evidence" value="ECO:0007669"/>
    <property type="project" value="TreeGrafter"/>
</dbReference>
<evidence type="ECO:0000256" key="6">
    <source>
        <dbReference type="ARBA" id="ARBA00022989"/>
    </source>
</evidence>
<feature type="transmembrane region" description="Helical" evidence="9">
    <location>
        <begin position="319"/>
        <end position="337"/>
    </location>
</feature>
<evidence type="ECO:0000256" key="7">
    <source>
        <dbReference type="ARBA" id="ARBA00023136"/>
    </source>
</evidence>
<feature type="transmembrane region" description="Helical" evidence="9">
    <location>
        <begin position="408"/>
        <end position="428"/>
    </location>
</feature>
<dbReference type="GO" id="GO:0042500">
    <property type="term" value="F:aspartic endopeptidase activity, intramembrane cleaving"/>
    <property type="evidence" value="ECO:0007669"/>
    <property type="project" value="InterPro"/>
</dbReference>
<dbReference type="GO" id="GO:0098553">
    <property type="term" value="C:lumenal side of endoplasmic reticulum membrane"/>
    <property type="evidence" value="ECO:0007669"/>
    <property type="project" value="TreeGrafter"/>
</dbReference>
<evidence type="ECO:0000256" key="5">
    <source>
        <dbReference type="ARBA" id="ARBA00022801"/>
    </source>
</evidence>
<evidence type="ECO:0000256" key="2">
    <source>
        <dbReference type="ARBA" id="ARBA00004366"/>
    </source>
</evidence>
<accession>A0A6P9BAW4</accession>
<feature type="transmembrane region" description="Helical" evidence="9">
    <location>
        <begin position="469"/>
        <end position="487"/>
    </location>
</feature>
<evidence type="ECO:0000256" key="4">
    <source>
        <dbReference type="ARBA" id="ARBA00022692"/>
    </source>
</evidence>
<dbReference type="Proteomes" id="UP001652622">
    <property type="component" value="Unplaced"/>
</dbReference>
<dbReference type="InParanoid" id="A0A6P9BAW4"/>
<proteinExistence type="inferred from homology"/>
<feature type="signal peptide" evidence="10">
    <location>
        <begin position="1"/>
        <end position="28"/>
    </location>
</feature>
<keyword evidence="4 9" id="KW-0812">Transmembrane</keyword>
<evidence type="ECO:0000256" key="10">
    <source>
        <dbReference type="SAM" id="SignalP"/>
    </source>
</evidence>
<evidence type="ECO:0000256" key="1">
    <source>
        <dbReference type="ARBA" id="ARBA00004127"/>
    </source>
</evidence>
<feature type="transmembrane region" description="Helical" evidence="9">
    <location>
        <begin position="295"/>
        <end position="313"/>
    </location>
</feature>
<feature type="transmembrane region" description="Helical" evidence="9">
    <location>
        <begin position="226"/>
        <end position="247"/>
    </location>
</feature>
<evidence type="ECO:0000256" key="3">
    <source>
        <dbReference type="ARBA" id="ARBA00006859"/>
    </source>
</evidence>
<feature type="transmembrane region" description="Helical" evidence="9">
    <location>
        <begin position="175"/>
        <end position="197"/>
    </location>
</feature>
<keyword evidence="8" id="KW-0175">Coiled coil</keyword>
<evidence type="ECO:0000313" key="11">
    <source>
        <dbReference type="Proteomes" id="UP001652622"/>
    </source>
</evidence>
<dbReference type="GO" id="GO:0033619">
    <property type="term" value="P:membrane protein proteolysis"/>
    <property type="evidence" value="ECO:0007669"/>
    <property type="project" value="TreeGrafter"/>
</dbReference>
<keyword evidence="5" id="KW-0378">Hydrolase</keyword>
<comment type="subcellular location">
    <subcellularLocation>
        <location evidence="1">Endomembrane system</location>
        <topology evidence="1">Multi-pass membrane protein</topology>
    </subcellularLocation>
    <subcellularLocation>
        <location evidence="2">Membrane</location>
        <topology evidence="2">Multi-pass membrane protein</topology>
        <orientation evidence="2">Lumenal side</orientation>
    </subcellularLocation>
</comment>
<dbReference type="AlphaFoldDB" id="A0A6P9BAW4"/>
<dbReference type="PANTHER" id="PTHR12174:SF39">
    <property type="entry name" value="SIGNAL PEPTIDE PEPTIDASE-LIKE 2B"/>
    <property type="match status" value="1"/>
</dbReference>
<dbReference type="SMART" id="SM00730">
    <property type="entry name" value="PSN"/>
    <property type="match status" value="1"/>
</dbReference>
<feature type="transmembrane region" description="Helical" evidence="9">
    <location>
        <begin position="440"/>
        <end position="463"/>
    </location>
</feature>
<evidence type="ECO:0000256" key="8">
    <source>
        <dbReference type="SAM" id="Coils"/>
    </source>
</evidence>
<dbReference type="GO" id="GO:0030660">
    <property type="term" value="C:Golgi-associated vesicle membrane"/>
    <property type="evidence" value="ECO:0007669"/>
    <property type="project" value="TreeGrafter"/>
</dbReference>
<dbReference type="GO" id="GO:0005765">
    <property type="term" value="C:lysosomal membrane"/>
    <property type="evidence" value="ECO:0007669"/>
    <property type="project" value="TreeGrafter"/>
</dbReference>
<dbReference type="KEGG" id="pgut:117661841"/>
<organism evidence="11 12">
    <name type="scientific">Pantherophis guttatus</name>
    <name type="common">Corn snake</name>
    <name type="synonym">Elaphe guttata</name>
    <dbReference type="NCBI Taxonomy" id="94885"/>
    <lineage>
        <taxon>Eukaryota</taxon>
        <taxon>Metazoa</taxon>
        <taxon>Chordata</taxon>
        <taxon>Craniata</taxon>
        <taxon>Vertebrata</taxon>
        <taxon>Euteleostomi</taxon>
        <taxon>Lepidosauria</taxon>
        <taxon>Squamata</taxon>
        <taxon>Bifurcata</taxon>
        <taxon>Unidentata</taxon>
        <taxon>Episquamata</taxon>
        <taxon>Toxicofera</taxon>
        <taxon>Serpentes</taxon>
        <taxon>Colubroidea</taxon>
        <taxon>Colubridae</taxon>
        <taxon>Colubrinae</taxon>
        <taxon>Pantherophis</taxon>
    </lineage>
</organism>
<sequence length="612" mass="69861">MKVDDRMSKRMILLFIRLFLTFIPSVLAQKPGVFHIRPEKGGDYCFLFPSQWIKSYQEDNKKRWFDLESFTQNFTYSAMCCLPSFFGEDDNDGGGFSTRIASIRQGNCNLFQNARLHQINSTEGLLILGGDAPYPMKSLRSGYNWGHCEEITLPGFMLSDVDILYLIFKNLIRNLLYKTGIIYLMAMGIVTIGSYWAGSTEKKKQDNIKNQGQTQDFDEISIDTNVCFTCTCMVMGTFILLSLYCFYDYMMHAMIGIFCIYASFSLYWCLTPFVNKLPFGQHLVHFPYFHKDLEIRALLLAMLCLSVNATWIIFRNENWWSWVLQDVLGISIGIYLLRTVHMPTLKNCSLFLFTHLFYDILCLLATPFLTKTGKDITDMTIFGSSNSEEIPFLLKVPILSSTSFLDNASFTAIGLGDVVLPGFLVAYCHRFDVQVESPGIYFLASILAYSYGLLVTFVVATFLQASQSTLLYLVPCILITTLTVAAFRKEIVLFWTGIESENEIIQPSSQKVIKHSITLKKSEEQLHGLEEEKDIITVTFHLEELNSDNIFTKQLSDQKKHTEKMYCTLSHAALLNQHLVYQELIGDAEQQYLVGKNNLSSIQICNNLDDSD</sequence>
<evidence type="ECO:0000256" key="9">
    <source>
        <dbReference type="SAM" id="Phobius"/>
    </source>
</evidence>
<dbReference type="Pfam" id="PF04258">
    <property type="entry name" value="Peptidase_A22B"/>
    <property type="match status" value="1"/>
</dbReference>
<keyword evidence="7 9" id="KW-0472">Membrane</keyword>
<keyword evidence="10" id="KW-0732">Signal</keyword>
<feature type="transmembrane region" description="Helical" evidence="9">
    <location>
        <begin position="253"/>
        <end position="274"/>
    </location>
</feature>
<evidence type="ECO:0000313" key="12">
    <source>
        <dbReference type="RefSeq" id="XP_034266914.1"/>
    </source>
</evidence>
<keyword evidence="6 9" id="KW-1133">Transmembrane helix</keyword>
<feature type="coiled-coil region" evidence="8">
    <location>
        <begin position="512"/>
        <end position="539"/>
    </location>
</feature>
<dbReference type="OMA" id="GHCEEIT"/>
<dbReference type="PANTHER" id="PTHR12174">
    <property type="entry name" value="SIGNAL PEPTIDE PEPTIDASE"/>
    <property type="match status" value="1"/>
</dbReference>
<comment type="similarity">
    <text evidence="3">Belongs to the peptidase A22B family.</text>
</comment>
<feature type="transmembrane region" description="Helical" evidence="9">
    <location>
        <begin position="349"/>
        <end position="369"/>
    </location>
</feature>
<name>A0A6P9BAW4_PANGU</name>
<feature type="chain" id="PRO_5027937096" evidence="10">
    <location>
        <begin position="29"/>
        <end position="612"/>
    </location>
</feature>
<reference evidence="12" key="1">
    <citation type="submission" date="2025-08" db="UniProtKB">
        <authorList>
            <consortium name="RefSeq"/>
        </authorList>
    </citation>
    <scope>IDENTIFICATION</scope>
    <source>
        <tissue evidence="12">Blood</tissue>
    </source>
</reference>
<dbReference type="RefSeq" id="XP_034266914.1">
    <property type="nucleotide sequence ID" value="XM_034411023.2"/>
</dbReference>